<dbReference type="Pfam" id="PF06949">
    <property type="entry name" value="DUF1292"/>
    <property type="match status" value="1"/>
</dbReference>
<organism evidence="1 2">
    <name type="scientific">Blautia obeum</name>
    <dbReference type="NCBI Taxonomy" id="40520"/>
    <lineage>
        <taxon>Bacteria</taxon>
        <taxon>Bacillati</taxon>
        <taxon>Bacillota</taxon>
        <taxon>Clostridia</taxon>
        <taxon>Lachnospirales</taxon>
        <taxon>Lachnospiraceae</taxon>
        <taxon>Blautia</taxon>
    </lineage>
</organism>
<dbReference type="InterPro" id="IPR009711">
    <property type="entry name" value="UPF0473"/>
</dbReference>
<dbReference type="RefSeq" id="WP_114001448.1">
    <property type="nucleotide sequence ID" value="NZ_PSQG01000001.1"/>
</dbReference>
<reference evidence="1 2" key="1">
    <citation type="submission" date="2018-02" db="EMBL/GenBank/DDBJ databases">
        <title>Complete genome sequencing of Faecalibacterium prausnitzii strains isolated from the human gut.</title>
        <authorList>
            <person name="Fitzgerald B.C."/>
            <person name="Shkoporov A.N."/>
            <person name="Ross P.R."/>
            <person name="Hill C."/>
        </authorList>
    </citation>
    <scope>NUCLEOTIDE SEQUENCE [LARGE SCALE GENOMIC DNA]</scope>
    <source>
        <strain evidence="1 2">APC942/31-1</strain>
    </source>
</reference>
<evidence type="ECO:0000313" key="2">
    <source>
        <dbReference type="Proteomes" id="UP000253208"/>
    </source>
</evidence>
<proteinExistence type="predicted"/>
<accession>A0A367G957</accession>
<gene>
    <name evidence="1" type="ORF">C4886_00710</name>
</gene>
<sequence>MSDEFNKSGCAPSDCASCTANCESRVDEAHHTITLTMDDDTEVECAILTIFPVENKEYIALLPLDENGQNETGEVYLYSFSRTADGDPMLANIEDDEEYDAAANAFNTVVEKARADEEADAPLS</sequence>
<protein>
    <submittedName>
        <fullName evidence="1">DUF1292 domain-containing protein</fullName>
    </submittedName>
</protein>
<dbReference type="Proteomes" id="UP000253208">
    <property type="component" value="Unassembled WGS sequence"/>
</dbReference>
<dbReference type="AlphaFoldDB" id="A0A367G957"/>
<comment type="caution">
    <text evidence="1">The sequence shown here is derived from an EMBL/GenBank/DDBJ whole genome shotgun (WGS) entry which is preliminary data.</text>
</comment>
<name>A0A367G957_9FIRM</name>
<evidence type="ECO:0000313" key="1">
    <source>
        <dbReference type="EMBL" id="RCH46491.1"/>
    </source>
</evidence>
<dbReference type="EMBL" id="PSQG01000001">
    <property type="protein sequence ID" value="RCH46491.1"/>
    <property type="molecule type" value="Genomic_DNA"/>
</dbReference>